<feature type="compositionally biased region" description="Basic and acidic residues" evidence="1">
    <location>
        <begin position="212"/>
        <end position="226"/>
    </location>
</feature>
<keyword evidence="2" id="KW-0812">Transmembrane</keyword>
<keyword evidence="4" id="KW-1185">Reference proteome</keyword>
<feature type="non-terminal residue" evidence="3">
    <location>
        <position position="1"/>
    </location>
</feature>
<dbReference type="EMBL" id="BDIP01001111">
    <property type="protein sequence ID" value="GIQ83607.1"/>
    <property type="molecule type" value="Genomic_DNA"/>
</dbReference>
<evidence type="ECO:0000256" key="2">
    <source>
        <dbReference type="SAM" id="Phobius"/>
    </source>
</evidence>
<feature type="compositionally biased region" description="Basic and acidic residues" evidence="1">
    <location>
        <begin position="276"/>
        <end position="286"/>
    </location>
</feature>
<feature type="compositionally biased region" description="Basic and acidic residues" evidence="1">
    <location>
        <begin position="194"/>
        <end position="203"/>
    </location>
</feature>
<feature type="transmembrane region" description="Helical" evidence="2">
    <location>
        <begin position="786"/>
        <end position="809"/>
    </location>
</feature>
<proteinExistence type="predicted"/>
<evidence type="ECO:0008006" key="5">
    <source>
        <dbReference type="Google" id="ProtNLM"/>
    </source>
</evidence>
<feature type="compositionally biased region" description="Basic and acidic residues" evidence="1">
    <location>
        <begin position="136"/>
        <end position="159"/>
    </location>
</feature>
<feature type="compositionally biased region" description="Low complexity" evidence="1">
    <location>
        <begin position="360"/>
        <end position="370"/>
    </location>
</feature>
<feature type="transmembrane region" description="Helical" evidence="2">
    <location>
        <begin position="821"/>
        <end position="843"/>
    </location>
</feature>
<keyword evidence="2" id="KW-1133">Transmembrane helix</keyword>
<accession>A0A9K3GI60</accession>
<feature type="transmembrane region" description="Helical" evidence="2">
    <location>
        <begin position="710"/>
        <end position="733"/>
    </location>
</feature>
<dbReference type="AlphaFoldDB" id="A0A9K3GI60"/>
<name>A0A9K3GI60_9EUKA</name>
<evidence type="ECO:0000313" key="4">
    <source>
        <dbReference type="Proteomes" id="UP000265618"/>
    </source>
</evidence>
<feature type="transmembrane region" description="Helical" evidence="2">
    <location>
        <begin position="563"/>
        <end position="581"/>
    </location>
</feature>
<feature type="compositionally biased region" description="Basic and acidic residues" evidence="1">
    <location>
        <begin position="13"/>
        <end position="40"/>
    </location>
</feature>
<dbReference type="Proteomes" id="UP000265618">
    <property type="component" value="Unassembled WGS sequence"/>
</dbReference>
<feature type="region of interest" description="Disordered" evidence="1">
    <location>
        <begin position="1"/>
        <end position="60"/>
    </location>
</feature>
<keyword evidence="2" id="KW-0472">Membrane</keyword>
<gene>
    <name evidence="3" type="ORF">KIPB_004957</name>
</gene>
<feature type="transmembrane region" description="Helical" evidence="2">
    <location>
        <begin position="745"/>
        <end position="766"/>
    </location>
</feature>
<evidence type="ECO:0000256" key="1">
    <source>
        <dbReference type="SAM" id="MobiDB-lite"/>
    </source>
</evidence>
<feature type="compositionally biased region" description="Basic and acidic residues" evidence="1">
    <location>
        <begin position="338"/>
        <end position="350"/>
    </location>
</feature>
<feature type="region of interest" description="Disordered" evidence="1">
    <location>
        <begin position="271"/>
        <end position="385"/>
    </location>
</feature>
<sequence length="883" mass="96576">MPLDLTASVIIAQERERERESRGHLEGRSSRGSHNSDKTSSHSLSHHSRAKDGRRFSYSSSSTNMAAVVEEAMHHQTRTREEFLACSALQRILKPMAASPLVASTAGLETSQSLSAHEPAFALPRHTSPCASMHSSAERGKGQNGGAEREKEREREKETSILSSVRRALCAKVAQREGEREDEGERETPVAAEAPERERERTQVETSSSLDITRRDRERERDRDARGMGLLEIDTTKSSSSVRLAPLDIGFNSCGREVGVERVLLTTKGAQAGDQVSERESGRDTTDEAAAPLSLPECKPIPQSAMRTKHQKQRRPSSFKPVGVATTTSTPPTSPTWREAERERDRDGQGEHSFIGQAGSILTTSLSSSSGDIIPEPSGSYPVPRVPSTQNIANTGDRVSAPIRIPQAARTNIIRSAAARSTALSRSGVLKPQSLKESLLEKVPLSPSPHVERLRAHMDTLARQAEYTKWMRSPRPKGKEEDLSQSVLWGSEAIQEEYRQKEALDKDHRRLARLGGPQTIHSPSRYRGWTAAEADRPMGMVSLALVPCALLQGLAYITGNPAYTLWAFLALTLSLFVLGVYSMNAVTKIMTPGQGKECSTWLLASWDASLPSRMAVSSAHIAKTFTGRRIHRRYVSRTPDACPRAKNKDPYAQGGERSRFSLGCVWCLIETVLERQLYLVGLVVGGVVGSLLSLLMPVHGEESEDDLPLWGITVAMMLGHVLVTKVIMMAYAYTIAGQPRERGALAGMLGNLAMAVGALANYSFGWLVHTDEQMSLSTMSPFESHLWTWLALLGPVVIILFNAVSDLLFPLYRSTFFGVAFNYSAPMASGYGCLAVVYGTIAACMHERMLHLLWALPLVMVVGSRLTTNLGTLGISDSPTSSL</sequence>
<organism evidence="3 4">
    <name type="scientific">Kipferlia bialata</name>
    <dbReference type="NCBI Taxonomy" id="797122"/>
    <lineage>
        <taxon>Eukaryota</taxon>
        <taxon>Metamonada</taxon>
        <taxon>Carpediemonas-like organisms</taxon>
        <taxon>Kipferlia</taxon>
    </lineage>
</organism>
<protein>
    <recommendedName>
        <fullName evidence="5">Transmembrane protein</fullName>
    </recommendedName>
</protein>
<feature type="transmembrane region" description="Helical" evidence="2">
    <location>
        <begin position="677"/>
        <end position="698"/>
    </location>
</feature>
<evidence type="ECO:0000313" key="3">
    <source>
        <dbReference type="EMBL" id="GIQ83607.1"/>
    </source>
</evidence>
<feature type="region of interest" description="Disordered" evidence="1">
    <location>
        <begin position="125"/>
        <end position="228"/>
    </location>
</feature>
<comment type="caution">
    <text evidence="3">The sequence shown here is derived from an EMBL/GenBank/DDBJ whole genome shotgun (WGS) entry which is preliminary data.</text>
</comment>
<reference evidence="3 4" key="1">
    <citation type="journal article" date="2018" name="PLoS ONE">
        <title>The draft genome of Kipferlia bialata reveals reductive genome evolution in fornicate parasites.</title>
        <authorList>
            <person name="Tanifuji G."/>
            <person name="Takabayashi S."/>
            <person name="Kume K."/>
            <person name="Takagi M."/>
            <person name="Nakayama T."/>
            <person name="Kamikawa R."/>
            <person name="Inagaki Y."/>
            <person name="Hashimoto T."/>
        </authorList>
    </citation>
    <scope>NUCLEOTIDE SEQUENCE [LARGE SCALE GENOMIC DNA]</scope>
    <source>
        <strain evidence="3">NY0173</strain>
    </source>
</reference>
<feature type="compositionally biased region" description="Basic residues" evidence="1">
    <location>
        <begin position="307"/>
        <end position="317"/>
    </location>
</feature>